<reference evidence="12 13" key="1">
    <citation type="submission" date="2024-08" db="EMBL/GenBank/DDBJ databases">
        <authorList>
            <person name="Cucini C."/>
            <person name="Frati F."/>
        </authorList>
    </citation>
    <scope>NUCLEOTIDE SEQUENCE [LARGE SCALE GENOMIC DNA]</scope>
</reference>
<keyword evidence="8" id="KW-0175">Coiled coil</keyword>
<protein>
    <recommendedName>
        <fullName evidence="14">Diacylglycerol O-acyltransferase</fullName>
    </recommendedName>
</protein>
<keyword evidence="9" id="KW-1133">Transmembrane helix</keyword>
<dbReference type="PANTHER" id="PTHR31650">
    <property type="entry name" value="O-ACYLTRANSFERASE (WSD1-LIKE) FAMILY PROTEIN"/>
    <property type="match status" value="1"/>
</dbReference>
<keyword evidence="9" id="KW-0812">Transmembrane</keyword>
<keyword evidence="4" id="KW-0012">Acyltransferase</keyword>
<evidence type="ECO:0000256" key="9">
    <source>
        <dbReference type="SAM" id="Phobius"/>
    </source>
</evidence>
<comment type="pathway">
    <text evidence="2">Lipid metabolism.</text>
</comment>
<evidence type="ECO:0000259" key="11">
    <source>
        <dbReference type="Pfam" id="PF06974"/>
    </source>
</evidence>
<keyword evidence="9" id="KW-0472">Membrane</keyword>
<feature type="domain" description="O-acyltransferase WSD1 C-terminal" evidence="11">
    <location>
        <begin position="364"/>
        <end position="502"/>
    </location>
</feature>
<feature type="transmembrane region" description="Helical" evidence="9">
    <location>
        <begin position="9"/>
        <end position="33"/>
    </location>
</feature>
<feature type="coiled-coil region" evidence="8">
    <location>
        <begin position="485"/>
        <end position="522"/>
    </location>
</feature>
<comment type="caution">
    <text evidence="12">The sequence shown here is derived from an EMBL/GenBank/DDBJ whole genome shotgun (WGS) entry which is preliminary data.</text>
</comment>
<evidence type="ECO:0000259" key="10">
    <source>
        <dbReference type="Pfam" id="PF03007"/>
    </source>
</evidence>
<evidence type="ECO:0000256" key="4">
    <source>
        <dbReference type="ARBA" id="ARBA00023315"/>
    </source>
</evidence>
<evidence type="ECO:0000256" key="3">
    <source>
        <dbReference type="ARBA" id="ARBA00022679"/>
    </source>
</evidence>
<evidence type="ECO:0000256" key="2">
    <source>
        <dbReference type="ARBA" id="ARBA00005189"/>
    </source>
</evidence>
<dbReference type="Proteomes" id="UP001642540">
    <property type="component" value="Unassembled WGS sequence"/>
</dbReference>
<organism evidence="12 13">
    <name type="scientific">Orchesella dallaii</name>
    <dbReference type="NCBI Taxonomy" id="48710"/>
    <lineage>
        <taxon>Eukaryota</taxon>
        <taxon>Metazoa</taxon>
        <taxon>Ecdysozoa</taxon>
        <taxon>Arthropoda</taxon>
        <taxon>Hexapoda</taxon>
        <taxon>Collembola</taxon>
        <taxon>Entomobryomorpha</taxon>
        <taxon>Entomobryoidea</taxon>
        <taxon>Orchesellidae</taxon>
        <taxon>Orchesellinae</taxon>
        <taxon>Orchesella</taxon>
    </lineage>
</organism>
<evidence type="ECO:0000313" key="12">
    <source>
        <dbReference type="EMBL" id="CAL8139150.1"/>
    </source>
</evidence>
<accession>A0ABP1RYU3</accession>
<dbReference type="InterPro" id="IPR045034">
    <property type="entry name" value="O-acyltransferase_WSD1-like"/>
</dbReference>
<feature type="domain" description="O-acyltransferase WSD1-like N-terminal" evidence="10">
    <location>
        <begin position="121"/>
        <end position="236"/>
    </location>
</feature>
<proteinExistence type="inferred from homology"/>
<comment type="catalytic activity">
    <reaction evidence="6">
        <text>a long chain fatty alcohol + a fatty acyl-CoA = a long-chain alcohol wax ester + CoA</text>
        <dbReference type="Rhea" id="RHEA:38443"/>
        <dbReference type="ChEBI" id="CHEBI:17135"/>
        <dbReference type="ChEBI" id="CHEBI:57287"/>
        <dbReference type="ChEBI" id="CHEBI:77636"/>
        <dbReference type="ChEBI" id="CHEBI:235323"/>
        <dbReference type="EC" id="2.3.1.75"/>
    </reaction>
</comment>
<dbReference type="EMBL" id="CAXLJM020000124">
    <property type="protein sequence ID" value="CAL8139150.1"/>
    <property type="molecule type" value="Genomic_DNA"/>
</dbReference>
<comment type="catalytic activity">
    <reaction evidence="7">
        <text>an acyl-CoA + a 1,2-diacyl-sn-glycerol = a triacyl-sn-glycerol + CoA</text>
        <dbReference type="Rhea" id="RHEA:10868"/>
        <dbReference type="ChEBI" id="CHEBI:17815"/>
        <dbReference type="ChEBI" id="CHEBI:57287"/>
        <dbReference type="ChEBI" id="CHEBI:58342"/>
        <dbReference type="ChEBI" id="CHEBI:64615"/>
        <dbReference type="EC" id="2.3.1.20"/>
    </reaction>
</comment>
<dbReference type="InterPro" id="IPR009721">
    <property type="entry name" value="O-acyltransferase_WSD1_C"/>
</dbReference>
<dbReference type="Pfam" id="PF06974">
    <property type="entry name" value="WS_DGAT_C"/>
    <property type="match status" value="1"/>
</dbReference>
<evidence type="ECO:0000313" key="13">
    <source>
        <dbReference type="Proteomes" id="UP001642540"/>
    </source>
</evidence>
<dbReference type="PANTHER" id="PTHR31650:SF1">
    <property type="entry name" value="WAX ESTER SYNTHASE_DIACYLGLYCEROL ACYLTRANSFERASE 4-RELATED"/>
    <property type="match status" value="1"/>
</dbReference>
<feature type="transmembrane region" description="Helical" evidence="9">
    <location>
        <begin position="306"/>
        <end position="323"/>
    </location>
</feature>
<evidence type="ECO:0000256" key="8">
    <source>
        <dbReference type="SAM" id="Coils"/>
    </source>
</evidence>
<comment type="similarity">
    <text evidence="5">In the N-terminal section; belongs to the long-chain O-acyltransferase family.</text>
</comment>
<evidence type="ECO:0000256" key="1">
    <source>
        <dbReference type="ARBA" id="ARBA00004771"/>
    </source>
</evidence>
<dbReference type="Pfam" id="PF03007">
    <property type="entry name" value="WS_DGAT_cat"/>
    <property type="match status" value="1"/>
</dbReference>
<gene>
    <name evidence="12" type="ORF">ODALV1_LOCUS27705</name>
</gene>
<keyword evidence="3" id="KW-0808">Transferase</keyword>
<evidence type="ECO:0000256" key="6">
    <source>
        <dbReference type="ARBA" id="ARBA00047604"/>
    </source>
</evidence>
<sequence length="525" mass="59275">MSFTKTTKIFLGGIVVIAIYLGLIIVCIPIYIYRFVISLCVKCFYKNKFGNIVSPYSTPMAIELIPSNNVYPTRTAICVQCVVDGKITVEEVEEAINRRWLGNNSSYPELKQYVVPFMGFMFWKSDPNFNLKNHLKSHTITESSDENQFTAEQENSQFLEKLLNKPFNPERSPWEFYIVNNYRNEQLKDSCIQEEMTLIVFRFHHCLADGFSILRAIVEGLMETPLTTLALPSPKTLFGLASLKKKMKFALTALLRLPYDAGNAIGLAFYPKTPLYTTDERRGCELLYERNELMPIHRIKDIKNKLGVSFSGVLLAAISAAVAKSLHKLQSKQGGNSKDIERTPFGIPLPIPTDSSKLKNSWTGTYLELPTKLELGSMERLQDVEKQLERAKTNANPFMARLYWKSVGMLFSNMTKHLTKNYLIPAGFSSFPGPGINISIKGKNVLMVDALGGIHNGITGVGFMILSFGSVIRVSAMAVDGTMNKEELKEMLEYVHEEFNNLEELALSMKGQENNISEEKKRFLV</sequence>
<dbReference type="InterPro" id="IPR004255">
    <property type="entry name" value="O-acyltransferase_WSD1_N"/>
</dbReference>
<evidence type="ECO:0008006" key="14">
    <source>
        <dbReference type="Google" id="ProtNLM"/>
    </source>
</evidence>
<evidence type="ECO:0000256" key="5">
    <source>
        <dbReference type="ARBA" id="ARBA00024360"/>
    </source>
</evidence>
<keyword evidence="13" id="KW-1185">Reference proteome</keyword>
<name>A0ABP1RYU3_9HEXA</name>
<evidence type="ECO:0000256" key="7">
    <source>
        <dbReference type="ARBA" id="ARBA00048109"/>
    </source>
</evidence>
<comment type="pathway">
    <text evidence="1">Glycerolipid metabolism; triacylglycerol biosynthesis.</text>
</comment>